<dbReference type="Proteomes" id="UP000182034">
    <property type="component" value="Unassembled WGS sequence"/>
</dbReference>
<dbReference type="RefSeq" id="WP_072408211.1">
    <property type="nucleotide sequence ID" value="NZ_FPKW01000003.1"/>
</dbReference>
<dbReference type="STRING" id="1612149.SAMN05216324_103262"/>
<accession>A0A1K2IJH3</accession>
<evidence type="ECO:0000256" key="1">
    <source>
        <dbReference type="SAM" id="SignalP"/>
    </source>
</evidence>
<feature type="signal peptide" evidence="1">
    <location>
        <begin position="1"/>
        <end position="19"/>
    </location>
</feature>
<dbReference type="OrthoDB" id="1275270at2"/>
<protein>
    <submittedName>
        <fullName evidence="2">Uncharacterized protein</fullName>
    </submittedName>
</protein>
<evidence type="ECO:0000313" key="2">
    <source>
        <dbReference type="EMBL" id="SFZ92426.1"/>
    </source>
</evidence>
<organism evidence="2 3">
    <name type="scientific">Chryseobacterium limigenitum</name>
    <dbReference type="NCBI Taxonomy" id="1612149"/>
    <lineage>
        <taxon>Bacteria</taxon>
        <taxon>Pseudomonadati</taxon>
        <taxon>Bacteroidota</taxon>
        <taxon>Flavobacteriia</taxon>
        <taxon>Flavobacteriales</taxon>
        <taxon>Weeksellaceae</taxon>
        <taxon>Chryseobacterium group</taxon>
        <taxon>Chryseobacterium</taxon>
    </lineage>
</organism>
<sequence>MRKKIVLLGSILIFGLAYSQVGINTENPKTTLDVSAQRDAAGIITNNNQTIGLQAPRLSRAELTSNTATYGVDQKGALIYITDISGGDTSGQRINITSIGYYFFDGALWNKIGGSIGTAGVDNTNDEWINTTGSVILGKKSDGITARDTETDFVIQDSGNTGIGTVSPNGSALLDVQATNKGFLPPRVVLSSSTFQLNPSTANATGLWVYNTGGAGNLPAGYYYWDGLLWKIVQATTSIAPVITSLQCNTAYLNPTSYTAGVPFNGNLRVVYTEGNGGRYDSGAPFTINGLTFQLRPGNLEYGDGELVFSVTGTPINSNAMVIPMSNSLIPFLSVSQNCTVTLGNNSRADIASVAVMGYPTLYTDAANGKQSHCIILGSPDGKYAIRVIMDTTNPATTARPNVQLINLTGSSVDLYWNYNTEYGGILIDAGVMTTPPSVWGGAISGGSAWVSQSTGALGNAYWGNEGILDANSNGPEHRRYSWIDSNLSSKTAYTATIMAGAPTSGAARPDRTKVFIKLEQVKAQ</sequence>
<proteinExistence type="predicted"/>
<evidence type="ECO:0000313" key="3">
    <source>
        <dbReference type="Proteomes" id="UP000182034"/>
    </source>
</evidence>
<name>A0A1K2IJH3_9FLAO</name>
<reference evidence="3" key="1">
    <citation type="submission" date="2016-10" db="EMBL/GenBank/DDBJ databases">
        <authorList>
            <person name="Varghese N."/>
            <person name="Submissions S."/>
        </authorList>
    </citation>
    <scope>NUCLEOTIDE SEQUENCE [LARGE SCALE GENOMIC DNA]</scope>
    <source>
        <strain evidence="3">SUR2</strain>
    </source>
</reference>
<dbReference type="EMBL" id="FPKW01000003">
    <property type="protein sequence ID" value="SFZ92426.1"/>
    <property type="molecule type" value="Genomic_DNA"/>
</dbReference>
<gene>
    <name evidence="2" type="ORF">SAMN05216324_103262</name>
</gene>
<feature type="chain" id="PRO_5009678623" evidence="1">
    <location>
        <begin position="20"/>
        <end position="525"/>
    </location>
</feature>
<keyword evidence="1" id="KW-0732">Signal</keyword>
<dbReference type="AlphaFoldDB" id="A0A1K2IJH3"/>
<keyword evidence="3" id="KW-1185">Reference proteome</keyword>